<dbReference type="InterPro" id="IPR005821">
    <property type="entry name" value="Ion_trans_dom"/>
</dbReference>
<keyword evidence="6 11" id="KW-0472">Membrane</keyword>
<keyword evidence="3 11" id="KW-0812">Transmembrane</keyword>
<dbReference type="GO" id="GO:0012505">
    <property type="term" value="C:endomembrane system"/>
    <property type="evidence" value="ECO:0007669"/>
    <property type="project" value="UniProtKB-SubCell"/>
</dbReference>
<dbReference type="InterPro" id="IPR015925">
    <property type="entry name" value="Ryanodine_IP3_receptor"/>
</dbReference>
<dbReference type="InterPro" id="IPR013662">
    <property type="entry name" value="RIH_assoc-dom"/>
</dbReference>
<keyword evidence="8" id="KW-1071">Ligand-gated ion channel</keyword>
<evidence type="ECO:0000256" key="10">
    <source>
        <dbReference type="SAM" id="Coils"/>
    </source>
</evidence>
<keyword evidence="7" id="KW-0675">Receptor</keyword>
<feature type="transmembrane region" description="Helical" evidence="11">
    <location>
        <begin position="1349"/>
        <end position="1372"/>
    </location>
</feature>
<dbReference type="Pfam" id="PF08454">
    <property type="entry name" value="RIH_assoc"/>
    <property type="match status" value="1"/>
</dbReference>
<keyword evidence="2" id="KW-0813">Transport</keyword>
<accession>A0A7J7JRK8</accession>
<feature type="domain" description="RyR/IP3R Homology associated" evidence="14">
    <location>
        <begin position="756"/>
        <end position="861"/>
    </location>
</feature>
<evidence type="ECO:0000256" key="11">
    <source>
        <dbReference type="SAM" id="Phobius"/>
    </source>
</evidence>
<keyword evidence="9" id="KW-0407">Ion channel</keyword>
<dbReference type="Proteomes" id="UP000593567">
    <property type="component" value="Unassembled WGS sequence"/>
</dbReference>
<dbReference type="Gene3D" id="1.10.287.70">
    <property type="match status" value="1"/>
</dbReference>
<feature type="transmembrane region" description="Helical" evidence="11">
    <location>
        <begin position="1143"/>
        <end position="1161"/>
    </location>
</feature>
<feature type="coiled-coil region" evidence="10">
    <location>
        <begin position="1480"/>
        <end position="1507"/>
    </location>
</feature>
<name>A0A7J7JRK8_BUGNE</name>
<evidence type="ECO:0000256" key="6">
    <source>
        <dbReference type="ARBA" id="ARBA00023136"/>
    </source>
</evidence>
<dbReference type="Pfam" id="PF00520">
    <property type="entry name" value="Ion_trans"/>
    <property type="match status" value="1"/>
</dbReference>
<feature type="transmembrane region" description="Helical" evidence="11">
    <location>
        <begin position="1181"/>
        <end position="1208"/>
    </location>
</feature>
<feature type="transmembrane region" description="Helical" evidence="11">
    <location>
        <begin position="1062"/>
        <end position="1084"/>
    </location>
</feature>
<feature type="transmembrane region" description="Helical" evidence="11">
    <location>
        <begin position="1096"/>
        <end position="1113"/>
    </location>
</feature>
<proteinExistence type="predicted"/>
<protein>
    <submittedName>
        <fullName evidence="15">ITPR1</fullName>
    </submittedName>
</protein>
<evidence type="ECO:0000256" key="5">
    <source>
        <dbReference type="ARBA" id="ARBA00023065"/>
    </source>
</evidence>
<sequence length="1529" mass="173848">MNSNRNYKTIKVVLQRLTNLCATKAAKGQVVRPKKHEQRLLRNMGAHLIVLELLQIPYEKKKDIRMHELMKLAHEFLQCFCLGNKNNQSLLHKSLELFLTPSLWDAQTARAIFLDNQALCNEVTDSVVQHFVRMIETHGRYVEYLQFLQTIVKSEDNFIRKTQDMVMNELVNVGEDVLLFYNDKQSFQMLIRMMKDSEFHTDANSALNYHITLVQLLANCTEGKNVTTEMKCISLLTLDDIVRVVTHPDCTAKVKSAYIDFLNHCYIDTEVEMKEIYTSNHMWVLFENFLVDMVAVSTCTLDRVNSDITLEDYVSHIVMSVIASFFNSRFSEQTTTIQARQPVFVKLLQGAYSLSHCSWLSGIQTYHVETCIRTLSNIAKNRGIAIPVDLDTQVNSLFNKSKIVQKSTSKWMNMGKLKKESSQFLSRDYKSIIEGLQDIVALLEEQLRPLVQAEMSVLVDVLHRPQILFPINTEARRDCEKGGFISKLIKHCEKLLRDRDVKLCVKVLQTLKEMMSVDCDFGEKGEKLRVNLLERYYGKQKKDSKKDARPKFNVASIHATPTHGPGSQMLKRAATTLAQVQCHLDGHGASNLVVDLIMTNANHDVFLETVELGIALLEGGNSVTQKSLFVRLTTDRSSEKFFKVFYDRMTNAQNEIKSTVIPNTGDVMSRSTWAKNGPKQLESHGVNGHVHSHVSEDIKEELNAAANETKKVMQDLQVSSAQTEKSAEPPVQVVASPEVGRHRDKPDEVEMPPVVSIMEPILRFLQLLCENHNRELQNYLRCQNNKTNYNLVCETLRFLDCICGSTTGGLGLLGLYINEQNVGLINQTLQTLTEYCQGPCQANQNAIAIHESNGIDIIIALVLNNINPLGEHRMDLVLELKNNASKLLLAIMESRHDSENAERILDIMSPKQLVEVAKNAYHQGNLLDGGDTQRDAENSPKEVGHNIYILAHQLAQHNLELAELLRSKQNTDEALIYYAKHTAQIEIVREDRTLEPIVFPIPEICEYLTPGTKVKVYATAERDEQGSKVADFFDRYEDMFAEMSWQKKLRTTPYLCKAAQHMGLWSTISFNFAVLINILVAVLYPFSEEREELQEWSLVSWVTLLLSATGLFVSKMSPFLIKSLFVSLVVKLLILIGTHQTLILLGTMMVLNKVIFIASLMGNNGTFTKPVRVIVNDVETLYHFLLLGICLAGLCVHPFFYSLLLLDVIYYEETIFNVIRSVTKNIRSIILTTMLAVILIYLFSIVGFLFFRDDFRLEVDSAPESLALPEEESCAAGTKSEGPAILSIPANPVEESEGGEKYERSCDRLIMCIITTLNQGLRNGGGIGDVLRKPSSDEPLFMARFVYDLLFFFIVIIIVLNLIFGVIIDTFADLRSEKTQKEEILKNTCFICGLQRSCFDNKSTSFEEHIKGQHNMWHYLYFIVLINVKDPTEFTGPESYVYQLVKDRQLDWFPRMRAMSLTHDDADGEQNDIRVLQGQLETTNRIVKELSLQLSELKDQMTEQRKQRQRMGLLTTSASMYPNGWHSVA</sequence>
<evidence type="ECO:0000256" key="8">
    <source>
        <dbReference type="ARBA" id="ARBA00023286"/>
    </source>
</evidence>
<dbReference type="PANTHER" id="PTHR45816">
    <property type="entry name" value="MIR DOMAIN-CONTAINING PROTEIN"/>
    <property type="match status" value="1"/>
</dbReference>
<feature type="transmembrane region" description="Helical" evidence="11">
    <location>
        <begin position="1229"/>
        <end position="1251"/>
    </location>
</feature>
<evidence type="ECO:0000313" key="16">
    <source>
        <dbReference type="Proteomes" id="UP000593567"/>
    </source>
</evidence>
<dbReference type="EMBL" id="VXIV02001992">
    <property type="protein sequence ID" value="KAF6028068.1"/>
    <property type="molecule type" value="Genomic_DNA"/>
</dbReference>
<dbReference type="InterPro" id="IPR035910">
    <property type="entry name" value="RyR/IP3R_RIH_dom_sf"/>
</dbReference>
<dbReference type="InterPro" id="IPR016024">
    <property type="entry name" value="ARM-type_fold"/>
</dbReference>
<feature type="domain" description="RIH" evidence="13">
    <location>
        <begin position="23"/>
        <end position="179"/>
    </location>
</feature>
<organism evidence="15 16">
    <name type="scientific">Bugula neritina</name>
    <name type="common">Brown bryozoan</name>
    <name type="synonym">Sertularia neritina</name>
    <dbReference type="NCBI Taxonomy" id="10212"/>
    <lineage>
        <taxon>Eukaryota</taxon>
        <taxon>Metazoa</taxon>
        <taxon>Spiralia</taxon>
        <taxon>Lophotrochozoa</taxon>
        <taxon>Bryozoa</taxon>
        <taxon>Gymnolaemata</taxon>
        <taxon>Cheilostomatida</taxon>
        <taxon>Flustrina</taxon>
        <taxon>Buguloidea</taxon>
        <taxon>Bugulidae</taxon>
        <taxon>Bugula</taxon>
    </lineage>
</organism>
<evidence type="ECO:0000259" key="12">
    <source>
        <dbReference type="Pfam" id="PF00520"/>
    </source>
</evidence>
<dbReference type="GO" id="GO:0005262">
    <property type="term" value="F:calcium channel activity"/>
    <property type="evidence" value="ECO:0007669"/>
    <property type="project" value="InterPro"/>
</dbReference>
<dbReference type="SUPFAM" id="SSF100909">
    <property type="entry name" value="IP3 receptor type 1 binding core, domain 2"/>
    <property type="match status" value="1"/>
</dbReference>
<keyword evidence="10" id="KW-0175">Coiled coil</keyword>
<comment type="caution">
    <text evidence="15">The sequence shown here is derived from an EMBL/GenBank/DDBJ whole genome shotgun (WGS) entry which is preliminary data.</text>
</comment>
<keyword evidence="5" id="KW-0406">Ion transport</keyword>
<dbReference type="GO" id="GO:0016020">
    <property type="term" value="C:membrane"/>
    <property type="evidence" value="ECO:0007669"/>
    <property type="project" value="InterPro"/>
</dbReference>
<reference evidence="15" key="1">
    <citation type="submission" date="2020-06" db="EMBL/GenBank/DDBJ databases">
        <title>Draft genome of Bugula neritina, a colonial animal packing powerful symbionts and potential medicines.</title>
        <authorList>
            <person name="Rayko M."/>
        </authorList>
    </citation>
    <scope>NUCLEOTIDE SEQUENCE [LARGE SCALE GENOMIC DNA]</scope>
    <source>
        <strain evidence="15">Kwan_BN1</strain>
    </source>
</reference>
<dbReference type="PANTHER" id="PTHR45816:SF4">
    <property type="entry name" value="RYR_IP3R HOMOLOGY ASSOCIATED DOMAIN-CONTAINING PROTEIN"/>
    <property type="match status" value="1"/>
</dbReference>
<evidence type="ECO:0000256" key="9">
    <source>
        <dbReference type="ARBA" id="ARBA00023303"/>
    </source>
</evidence>
<evidence type="ECO:0000256" key="4">
    <source>
        <dbReference type="ARBA" id="ARBA00022989"/>
    </source>
</evidence>
<evidence type="ECO:0000256" key="2">
    <source>
        <dbReference type="ARBA" id="ARBA00022448"/>
    </source>
</evidence>
<evidence type="ECO:0000259" key="14">
    <source>
        <dbReference type="Pfam" id="PF08454"/>
    </source>
</evidence>
<evidence type="ECO:0000313" key="15">
    <source>
        <dbReference type="EMBL" id="KAF6028068.1"/>
    </source>
</evidence>
<comment type="subcellular location">
    <subcellularLocation>
        <location evidence="1">Endomembrane system</location>
        <topology evidence="1">Multi-pass membrane protein</topology>
    </subcellularLocation>
</comment>
<dbReference type="OrthoDB" id="76898at2759"/>
<dbReference type="InterPro" id="IPR000699">
    <property type="entry name" value="RIH_dom"/>
</dbReference>
<feature type="domain" description="Ion transport" evidence="12">
    <location>
        <begin position="1183"/>
        <end position="1378"/>
    </location>
</feature>
<dbReference type="Pfam" id="PF01365">
    <property type="entry name" value="RYDR_ITPR"/>
    <property type="match status" value="1"/>
</dbReference>
<evidence type="ECO:0000256" key="1">
    <source>
        <dbReference type="ARBA" id="ARBA00004127"/>
    </source>
</evidence>
<evidence type="ECO:0000259" key="13">
    <source>
        <dbReference type="Pfam" id="PF01365"/>
    </source>
</evidence>
<evidence type="ECO:0000256" key="3">
    <source>
        <dbReference type="ARBA" id="ARBA00022692"/>
    </source>
</evidence>
<keyword evidence="4 11" id="KW-1133">Transmembrane helix</keyword>
<gene>
    <name evidence="15" type="ORF">EB796_013617</name>
</gene>
<dbReference type="SUPFAM" id="SSF48371">
    <property type="entry name" value="ARM repeat"/>
    <property type="match status" value="1"/>
</dbReference>
<keyword evidence="16" id="KW-1185">Reference proteome</keyword>
<evidence type="ECO:0000256" key="7">
    <source>
        <dbReference type="ARBA" id="ARBA00023170"/>
    </source>
</evidence>